<reference evidence="2 3" key="1">
    <citation type="submission" date="2023-08" db="EMBL/GenBank/DDBJ databases">
        <title>Black Yeasts Isolated from many extreme environments.</title>
        <authorList>
            <person name="Coleine C."/>
            <person name="Stajich J.E."/>
            <person name="Selbmann L."/>
        </authorList>
    </citation>
    <scope>NUCLEOTIDE SEQUENCE [LARGE SCALE GENOMIC DNA]</scope>
    <source>
        <strain evidence="2 3">CCFEE 5885</strain>
    </source>
</reference>
<dbReference type="EMBL" id="JAVRRG010000260">
    <property type="protein sequence ID" value="KAK5075654.1"/>
    <property type="molecule type" value="Genomic_DNA"/>
</dbReference>
<feature type="transmembrane region" description="Helical" evidence="1">
    <location>
        <begin position="44"/>
        <end position="64"/>
    </location>
</feature>
<evidence type="ECO:0000313" key="3">
    <source>
        <dbReference type="Proteomes" id="UP001345013"/>
    </source>
</evidence>
<accession>A0ABR0JWV1</accession>
<comment type="caution">
    <text evidence="2">The sequence shown here is derived from an EMBL/GenBank/DDBJ whole genome shotgun (WGS) entry which is preliminary data.</text>
</comment>
<feature type="transmembrane region" description="Helical" evidence="1">
    <location>
        <begin position="111"/>
        <end position="133"/>
    </location>
</feature>
<proteinExistence type="predicted"/>
<evidence type="ECO:0000313" key="2">
    <source>
        <dbReference type="EMBL" id="KAK5075654.1"/>
    </source>
</evidence>
<keyword evidence="1" id="KW-0472">Membrane</keyword>
<sequence>MSSEAFAALRKTQGEELNKLAEEHFKHDLRDEDRERILSAGSKASTHALIGSLAGLALGGWLAFRLRANRRAMYQAFRASEKPTHVKFANGREEAIPDVTQLLKPTPLGDIMTYTFFGLGGIFLGGETGLLTGSWSAKRMISRNPDSRERIEKAFRSFRADVLRKQIEDLKADKTNSMLMK</sequence>
<organism evidence="2 3">
    <name type="scientific">Lithohypha guttulata</name>
    <dbReference type="NCBI Taxonomy" id="1690604"/>
    <lineage>
        <taxon>Eukaryota</taxon>
        <taxon>Fungi</taxon>
        <taxon>Dikarya</taxon>
        <taxon>Ascomycota</taxon>
        <taxon>Pezizomycotina</taxon>
        <taxon>Eurotiomycetes</taxon>
        <taxon>Chaetothyriomycetidae</taxon>
        <taxon>Chaetothyriales</taxon>
        <taxon>Trichomeriaceae</taxon>
        <taxon>Lithohypha</taxon>
    </lineage>
</organism>
<keyword evidence="1" id="KW-1133">Transmembrane helix</keyword>
<evidence type="ECO:0008006" key="4">
    <source>
        <dbReference type="Google" id="ProtNLM"/>
    </source>
</evidence>
<protein>
    <recommendedName>
        <fullName evidence="4">Transmembrane protein</fullName>
    </recommendedName>
</protein>
<dbReference type="Proteomes" id="UP001345013">
    <property type="component" value="Unassembled WGS sequence"/>
</dbReference>
<keyword evidence="1" id="KW-0812">Transmembrane</keyword>
<name>A0ABR0JWV1_9EURO</name>
<evidence type="ECO:0000256" key="1">
    <source>
        <dbReference type="SAM" id="Phobius"/>
    </source>
</evidence>
<gene>
    <name evidence="2" type="ORF">LTR24_010005</name>
</gene>
<keyword evidence="3" id="KW-1185">Reference proteome</keyword>